<evidence type="ECO:0000256" key="3">
    <source>
        <dbReference type="ARBA" id="ARBA00022691"/>
    </source>
</evidence>
<evidence type="ECO:0000259" key="4">
    <source>
        <dbReference type="Pfam" id="PF13847"/>
    </source>
</evidence>
<accession>A0ABQ1IYU3</accession>
<dbReference type="InterPro" id="IPR025714">
    <property type="entry name" value="Methyltranfer_dom"/>
</dbReference>
<evidence type="ECO:0000313" key="5">
    <source>
        <dbReference type="EMBL" id="GGB53702.1"/>
    </source>
</evidence>
<dbReference type="Pfam" id="PF13847">
    <property type="entry name" value="Methyltransf_31"/>
    <property type="match status" value="1"/>
</dbReference>
<evidence type="ECO:0000256" key="2">
    <source>
        <dbReference type="ARBA" id="ARBA00022679"/>
    </source>
</evidence>
<keyword evidence="3" id="KW-0949">S-adenosyl-L-methionine</keyword>
<dbReference type="GO" id="GO:0008168">
    <property type="term" value="F:methyltransferase activity"/>
    <property type="evidence" value="ECO:0007669"/>
    <property type="project" value="UniProtKB-KW"/>
</dbReference>
<feature type="domain" description="Methyltransferase" evidence="4">
    <location>
        <begin position="45"/>
        <end position="106"/>
    </location>
</feature>
<dbReference type="RefSeq" id="WP_188630823.1">
    <property type="nucleotide sequence ID" value="NZ_BMKE01000035.1"/>
</dbReference>
<comment type="caution">
    <text evidence="5">The sequence shown here is derived from an EMBL/GenBank/DDBJ whole genome shotgun (WGS) entry which is preliminary data.</text>
</comment>
<protein>
    <submittedName>
        <fullName evidence="5">Methyltransferase</fullName>
    </submittedName>
</protein>
<evidence type="ECO:0000256" key="1">
    <source>
        <dbReference type="ARBA" id="ARBA00022603"/>
    </source>
</evidence>
<keyword evidence="1 5" id="KW-0489">Methyltransferase</keyword>
<dbReference type="GO" id="GO:0032259">
    <property type="term" value="P:methylation"/>
    <property type="evidence" value="ECO:0007669"/>
    <property type="project" value="UniProtKB-KW"/>
</dbReference>
<keyword evidence="2" id="KW-0808">Transferase</keyword>
<name>A0ABQ1IYU3_9GAMM</name>
<sequence length="255" mass="28323">MYSEFIIGEGVEFNPDLNVPFVPTDEVIVESMLDLARVTAQDVLYDLGCGDGRIVVAAAMGREARAVGVDMDPPRLEEAREFADAMGMDHLVEFIEDDFFTVDISQATVVTLYLLQSINLLLRPRLLTELKPGTRVISHSFDMGDWLPDDRSYAAGAHIYKWIVPANVAGVWQWQAGEQQHFSVALTQTFQQLSAKAWLNEEPVVVEAASLRGNRLTLTLQVAGETAAQTFSWRLKDHQLQPKAGELGYGNATRL</sequence>
<dbReference type="CDD" id="cd02440">
    <property type="entry name" value="AdoMet_MTases"/>
    <property type="match status" value="1"/>
</dbReference>
<dbReference type="Gene3D" id="3.40.50.150">
    <property type="entry name" value="Vaccinia Virus protein VP39"/>
    <property type="match status" value="1"/>
</dbReference>
<reference evidence="6" key="1">
    <citation type="journal article" date="2019" name="Int. J. Syst. Evol. Microbiol.">
        <title>The Global Catalogue of Microorganisms (GCM) 10K type strain sequencing project: providing services to taxonomists for standard genome sequencing and annotation.</title>
        <authorList>
            <consortium name="The Broad Institute Genomics Platform"/>
            <consortium name="The Broad Institute Genome Sequencing Center for Infectious Disease"/>
            <person name="Wu L."/>
            <person name="Ma J."/>
        </authorList>
    </citation>
    <scope>NUCLEOTIDE SEQUENCE [LARGE SCALE GENOMIC DNA]</scope>
    <source>
        <strain evidence="6">CGMCC 1.15923</strain>
    </source>
</reference>
<proteinExistence type="predicted"/>
<dbReference type="InterPro" id="IPR029063">
    <property type="entry name" value="SAM-dependent_MTases_sf"/>
</dbReference>
<organism evidence="5 6">
    <name type="scientific">Oceanisphaera marina</name>
    <dbReference type="NCBI Taxonomy" id="2017550"/>
    <lineage>
        <taxon>Bacteria</taxon>
        <taxon>Pseudomonadati</taxon>
        <taxon>Pseudomonadota</taxon>
        <taxon>Gammaproteobacteria</taxon>
        <taxon>Aeromonadales</taxon>
        <taxon>Aeromonadaceae</taxon>
        <taxon>Oceanisphaera</taxon>
    </lineage>
</organism>
<dbReference type="PANTHER" id="PTHR13610:SF11">
    <property type="entry name" value="METHYLTRANSFERASE DOMAIN-CONTAINING PROTEIN"/>
    <property type="match status" value="1"/>
</dbReference>
<dbReference type="EMBL" id="BMKE01000035">
    <property type="protein sequence ID" value="GGB53702.1"/>
    <property type="molecule type" value="Genomic_DNA"/>
</dbReference>
<dbReference type="InterPro" id="IPR026170">
    <property type="entry name" value="FAM173A/B"/>
</dbReference>
<gene>
    <name evidence="5" type="ORF">GCM10011502_28650</name>
</gene>
<dbReference type="SUPFAM" id="SSF53335">
    <property type="entry name" value="S-adenosyl-L-methionine-dependent methyltransferases"/>
    <property type="match status" value="1"/>
</dbReference>
<evidence type="ECO:0000313" key="6">
    <source>
        <dbReference type="Proteomes" id="UP000646152"/>
    </source>
</evidence>
<dbReference type="Proteomes" id="UP000646152">
    <property type="component" value="Unassembled WGS sequence"/>
</dbReference>
<keyword evidence="6" id="KW-1185">Reference proteome</keyword>
<dbReference type="PANTHER" id="PTHR13610">
    <property type="entry name" value="METHYLTRANSFERASE DOMAIN-CONTAINING PROTEIN"/>
    <property type="match status" value="1"/>
</dbReference>